<evidence type="ECO:0000256" key="2">
    <source>
        <dbReference type="ARBA" id="ARBA00022692"/>
    </source>
</evidence>
<comment type="caution">
    <text evidence="8">The sequence shown here is derived from an EMBL/GenBank/DDBJ whole genome shotgun (WGS) entry which is preliminary data.</text>
</comment>
<feature type="transmembrane region" description="Helical" evidence="6">
    <location>
        <begin position="60"/>
        <end position="85"/>
    </location>
</feature>
<feature type="domain" description="Methylamine utilisation protein MauE" evidence="7">
    <location>
        <begin position="3"/>
        <end position="130"/>
    </location>
</feature>
<evidence type="ECO:0000313" key="9">
    <source>
        <dbReference type="Proteomes" id="UP000568022"/>
    </source>
</evidence>
<dbReference type="Pfam" id="PF07291">
    <property type="entry name" value="MauE"/>
    <property type="match status" value="1"/>
</dbReference>
<evidence type="ECO:0000259" key="7">
    <source>
        <dbReference type="Pfam" id="PF07291"/>
    </source>
</evidence>
<name>A0A7W8FE78_9ACTN</name>
<accession>A0A7W8FE78</accession>
<keyword evidence="3 6" id="KW-1133">Transmembrane helix</keyword>
<dbReference type="EMBL" id="JACHJE010000031">
    <property type="protein sequence ID" value="MBB5130231.1"/>
    <property type="molecule type" value="Genomic_DNA"/>
</dbReference>
<keyword evidence="9" id="KW-1185">Reference proteome</keyword>
<evidence type="ECO:0000256" key="6">
    <source>
        <dbReference type="SAM" id="Phobius"/>
    </source>
</evidence>
<dbReference type="GO" id="GO:0030416">
    <property type="term" value="P:methylamine metabolic process"/>
    <property type="evidence" value="ECO:0007669"/>
    <property type="project" value="InterPro"/>
</dbReference>
<sequence length="225" mass="23357">MAITTRCLLGTVFLASFLSKTAGPGAFDAFVASLRSMRLLPPMTVRAVARGVVAAEGAIFALLLLPMAVATAGGFVLAAGLLTAFTAGIARVIRRGLRVPCRCFGSSAAPLDRRHLMRNAVLVTMAVVGACTSGARGPIHLGGLAVSASIGLALGVVVTALDDIAELFRPAPFDLPSHLMKENNHARAHHGSRVRGTARSAEPDPHARRAAKAARSLRVVGRQGR</sequence>
<dbReference type="Proteomes" id="UP000568022">
    <property type="component" value="Unassembled WGS sequence"/>
</dbReference>
<evidence type="ECO:0000256" key="3">
    <source>
        <dbReference type="ARBA" id="ARBA00022989"/>
    </source>
</evidence>
<reference evidence="8 9" key="1">
    <citation type="submission" date="2020-08" db="EMBL/GenBank/DDBJ databases">
        <title>Genomic Encyclopedia of Type Strains, Phase III (KMG-III): the genomes of soil and plant-associated and newly described type strains.</title>
        <authorList>
            <person name="Whitman W."/>
        </authorList>
    </citation>
    <scope>NUCLEOTIDE SEQUENCE [LARGE SCALE GENOMIC DNA]</scope>
    <source>
        <strain evidence="8 9">CECT 3226</strain>
    </source>
</reference>
<feature type="region of interest" description="Disordered" evidence="5">
    <location>
        <begin position="184"/>
        <end position="225"/>
    </location>
</feature>
<evidence type="ECO:0000256" key="1">
    <source>
        <dbReference type="ARBA" id="ARBA00004141"/>
    </source>
</evidence>
<dbReference type="InterPro" id="IPR009908">
    <property type="entry name" value="Methylamine_util_MauE"/>
</dbReference>
<comment type="subcellular location">
    <subcellularLocation>
        <location evidence="1">Membrane</location>
        <topology evidence="1">Multi-pass membrane protein</topology>
    </subcellularLocation>
</comment>
<dbReference type="AlphaFoldDB" id="A0A7W8FE78"/>
<evidence type="ECO:0000313" key="8">
    <source>
        <dbReference type="EMBL" id="MBB5130231.1"/>
    </source>
</evidence>
<evidence type="ECO:0000256" key="5">
    <source>
        <dbReference type="SAM" id="MobiDB-lite"/>
    </source>
</evidence>
<proteinExistence type="predicted"/>
<gene>
    <name evidence="8" type="ORF">FHS32_007028</name>
</gene>
<dbReference type="GO" id="GO:0016020">
    <property type="term" value="C:membrane"/>
    <property type="evidence" value="ECO:0007669"/>
    <property type="project" value="UniProtKB-SubCell"/>
</dbReference>
<evidence type="ECO:0000256" key="4">
    <source>
        <dbReference type="ARBA" id="ARBA00023136"/>
    </source>
</evidence>
<protein>
    <recommendedName>
        <fullName evidence="7">Methylamine utilisation protein MauE domain-containing protein</fullName>
    </recommendedName>
</protein>
<keyword evidence="2 6" id="KW-0812">Transmembrane</keyword>
<keyword evidence="4 6" id="KW-0472">Membrane</keyword>
<organism evidence="8 9">
    <name type="scientific">Streptomyces griseoloalbus</name>
    <dbReference type="NCBI Taxonomy" id="67303"/>
    <lineage>
        <taxon>Bacteria</taxon>
        <taxon>Bacillati</taxon>
        <taxon>Actinomycetota</taxon>
        <taxon>Actinomycetes</taxon>
        <taxon>Kitasatosporales</taxon>
        <taxon>Streptomycetaceae</taxon>
        <taxon>Streptomyces</taxon>
    </lineage>
</organism>
<feature type="transmembrane region" description="Helical" evidence="6">
    <location>
        <begin position="141"/>
        <end position="161"/>
    </location>
</feature>